<reference evidence="7 8" key="1">
    <citation type="journal article" date="2024" name="Chem. Sci.">
        <title>Discovery of megapolipeptins by genome mining of a Burkholderiales bacteria collection.</title>
        <authorList>
            <person name="Paulo B.S."/>
            <person name="Recchia M.J.J."/>
            <person name="Lee S."/>
            <person name="Fergusson C.H."/>
            <person name="Romanowski S.B."/>
            <person name="Hernandez A."/>
            <person name="Krull N."/>
            <person name="Liu D.Y."/>
            <person name="Cavanagh H."/>
            <person name="Bos A."/>
            <person name="Gray C.A."/>
            <person name="Murphy B.T."/>
            <person name="Linington R.G."/>
            <person name="Eustaquio A.S."/>
        </authorList>
    </citation>
    <scope>NUCLEOTIDE SEQUENCE [LARGE SCALE GENOMIC DNA]</scope>
    <source>
        <strain evidence="7 8">RL21-008-BIB-A</strain>
    </source>
</reference>
<dbReference type="RefSeq" id="WP_408154227.1">
    <property type="nucleotide sequence ID" value="NZ_JAQQFM010000001.1"/>
</dbReference>
<proteinExistence type="predicted"/>
<dbReference type="EMBL" id="JAQQFM010000001">
    <property type="protein sequence ID" value="MFL9923012.1"/>
    <property type="molecule type" value="Genomic_DNA"/>
</dbReference>
<evidence type="ECO:0000313" key="8">
    <source>
        <dbReference type="Proteomes" id="UP001629246"/>
    </source>
</evidence>
<comment type="caution">
    <text evidence="7">The sequence shown here is derived from an EMBL/GenBank/DDBJ whole genome shotgun (WGS) entry which is preliminary data.</text>
</comment>
<dbReference type="InterPro" id="IPR009061">
    <property type="entry name" value="DNA-bd_dom_put_sf"/>
</dbReference>
<keyword evidence="2" id="KW-0805">Transcription regulation</keyword>
<evidence type="ECO:0000256" key="5">
    <source>
        <dbReference type="SAM" id="MobiDB-lite"/>
    </source>
</evidence>
<organism evidence="7 8">
    <name type="scientific">Herbaspirillum lusitanum</name>
    <dbReference type="NCBI Taxonomy" id="213312"/>
    <lineage>
        <taxon>Bacteria</taxon>
        <taxon>Pseudomonadati</taxon>
        <taxon>Pseudomonadota</taxon>
        <taxon>Betaproteobacteria</taxon>
        <taxon>Burkholderiales</taxon>
        <taxon>Oxalobacteraceae</taxon>
        <taxon>Herbaspirillum</taxon>
    </lineage>
</organism>
<feature type="compositionally biased region" description="Basic and acidic residues" evidence="5">
    <location>
        <begin position="144"/>
        <end position="154"/>
    </location>
</feature>
<dbReference type="PANTHER" id="PTHR30204:SF69">
    <property type="entry name" value="MERR-FAMILY TRANSCRIPTIONAL REGULATOR"/>
    <property type="match status" value="1"/>
</dbReference>
<dbReference type="InterPro" id="IPR047057">
    <property type="entry name" value="MerR_fam"/>
</dbReference>
<dbReference type="InterPro" id="IPR000551">
    <property type="entry name" value="MerR-type_HTH_dom"/>
</dbReference>
<keyword evidence="1" id="KW-0678">Repressor</keyword>
<keyword evidence="4" id="KW-0804">Transcription</keyword>
<dbReference type="Proteomes" id="UP001629246">
    <property type="component" value="Unassembled WGS sequence"/>
</dbReference>
<evidence type="ECO:0000256" key="2">
    <source>
        <dbReference type="ARBA" id="ARBA00023015"/>
    </source>
</evidence>
<accession>A0ABW9A5S8</accession>
<dbReference type="PROSITE" id="PS50937">
    <property type="entry name" value="HTH_MERR_2"/>
    <property type="match status" value="1"/>
</dbReference>
<evidence type="ECO:0000313" key="7">
    <source>
        <dbReference type="EMBL" id="MFL9923012.1"/>
    </source>
</evidence>
<feature type="region of interest" description="Disordered" evidence="5">
    <location>
        <begin position="115"/>
        <end position="154"/>
    </location>
</feature>
<evidence type="ECO:0000256" key="1">
    <source>
        <dbReference type="ARBA" id="ARBA00022491"/>
    </source>
</evidence>
<gene>
    <name evidence="7" type="ORF">PQR62_01955</name>
</gene>
<dbReference type="PRINTS" id="PR00040">
    <property type="entry name" value="HTHMERR"/>
</dbReference>
<dbReference type="Pfam" id="PF13411">
    <property type="entry name" value="MerR_1"/>
    <property type="match status" value="1"/>
</dbReference>
<evidence type="ECO:0000256" key="4">
    <source>
        <dbReference type="ARBA" id="ARBA00023163"/>
    </source>
</evidence>
<feature type="domain" description="HTH merR-type" evidence="6">
    <location>
        <begin position="1"/>
        <end position="69"/>
    </location>
</feature>
<dbReference type="SMART" id="SM00422">
    <property type="entry name" value="HTH_MERR"/>
    <property type="match status" value="1"/>
</dbReference>
<dbReference type="Gene3D" id="1.10.1660.10">
    <property type="match status" value="1"/>
</dbReference>
<dbReference type="SUPFAM" id="SSF46955">
    <property type="entry name" value="Putative DNA-binding domain"/>
    <property type="match status" value="1"/>
</dbReference>
<evidence type="ECO:0000256" key="3">
    <source>
        <dbReference type="ARBA" id="ARBA00023125"/>
    </source>
</evidence>
<sequence>MKIGELAEKTGVAPSAIRFYEEEGLLQAPVRGANGYRHYDDNALKRLKIVVAVQKLGFSLETIRGLFMHDGRCSKFRTMEQIDVRLDEVRRLELELAAQRGELIAMRDMLEESVRTGRDPSCPGTLQENAAVQDAGRSAKAGVTKRDADRLHAG</sequence>
<keyword evidence="3" id="KW-0238">DNA-binding</keyword>
<keyword evidence="8" id="KW-1185">Reference proteome</keyword>
<dbReference type="PANTHER" id="PTHR30204">
    <property type="entry name" value="REDOX-CYCLING DRUG-SENSING TRANSCRIPTIONAL ACTIVATOR SOXR"/>
    <property type="match status" value="1"/>
</dbReference>
<protein>
    <submittedName>
        <fullName evidence="7">MerR family transcriptional regulator</fullName>
    </submittedName>
</protein>
<dbReference type="PROSITE" id="PS00552">
    <property type="entry name" value="HTH_MERR_1"/>
    <property type="match status" value="1"/>
</dbReference>
<name>A0ABW9A5S8_9BURK</name>
<evidence type="ECO:0000259" key="6">
    <source>
        <dbReference type="PROSITE" id="PS50937"/>
    </source>
</evidence>